<sequence length="194" mass="21384">MRILRFGVIVLAMVTMGLPPLLLLIYRDKHLGIQAWSPKFTATLLSILALFGSGVAGYDYMAFDAVPQTTSIQTVGIMLAGDADFGVYWDSTATNPVTGIEWGELEPGLTGSSTFYIKNEGASNLYAEAVWTIASWIPSGASQYFDLTWDFDTKMLRPGFAQRTVLELHVHDDITGIEDFSFEIIITSDDQPFP</sequence>
<keyword evidence="1" id="KW-0812">Transmembrane</keyword>
<dbReference type="EMBL" id="LAZR01044970">
    <property type="protein sequence ID" value="KKL01322.1"/>
    <property type="molecule type" value="Genomic_DNA"/>
</dbReference>
<feature type="transmembrane region" description="Helical" evidence="1">
    <location>
        <begin position="38"/>
        <end position="58"/>
    </location>
</feature>
<evidence type="ECO:0000256" key="1">
    <source>
        <dbReference type="SAM" id="Phobius"/>
    </source>
</evidence>
<proteinExistence type="predicted"/>
<keyword evidence="1" id="KW-0472">Membrane</keyword>
<organism evidence="2">
    <name type="scientific">marine sediment metagenome</name>
    <dbReference type="NCBI Taxonomy" id="412755"/>
    <lineage>
        <taxon>unclassified sequences</taxon>
        <taxon>metagenomes</taxon>
        <taxon>ecological metagenomes</taxon>
    </lineage>
</organism>
<accession>A0A0F9ANZ7</accession>
<comment type="caution">
    <text evidence="2">The sequence shown here is derived from an EMBL/GenBank/DDBJ whole genome shotgun (WGS) entry which is preliminary data.</text>
</comment>
<name>A0A0F9ANZ7_9ZZZZ</name>
<gene>
    <name evidence="2" type="ORF">LCGC14_2627110</name>
</gene>
<keyword evidence="1" id="KW-1133">Transmembrane helix</keyword>
<feature type="transmembrane region" description="Helical" evidence="1">
    <location>
        <begin position="6"/>
        <end position="26"/>
    </location>
</feature>
<reference evidence="2" key="1">
    <citation type="journal article" date="2015" name="Nature">
        <title>Complex archaea that bridge the gap between prokaryotes and eukaryotes.</title>
        <authorList>
            <person name="Spang A."/>
            <person name="Saw J.H."/>
            <person name="Jorgensen S.L."/>
            <person name="Zaremba-Niedzwiedzka K."/>
            <person name="Martijn J."/>
            <person name="Lind A.E."/>
            <person name="van Eijk R."/>
            <person name="Schleper C."/>
            <person name="Guy L."/>
            <person name="Ettema T.J."/>
        </authorList>
    </citation>
    <scope>NUCLEOTIDE SEQUENCE</scope>
</reference>
<evidence type="ECO:0000313" key="2">
    <source>
        <dbReference type="EMBL" id="KKL01322.1"/>
    </source>
</evidence>
<dbReference type="AlphaFoldDB" id="A0A0F9ANZ7"/>
<protein>
    <submittedName>
        <fullName evidence="2">Uncharacterized protein</fullName>
    </submittedName>
</protein>